<dbReference type="RefSeq" id="WP_057816802.1">
    <property type="nucleotide sequence ID" value="NZ_CAXRJZ010000004.1"/>
</dbReference>
<dbReference type="Proteomes" id="UP000051401">
    <property type="component" value="Unassembled WGS sequence"/>
</dbReference>
<dbReference type="EMBL" id="CP031598">
    <property type="protein sequence ID" value="QEW27602.1"/>
    <property type="molecule type" value="Genomic_DNA"/>
</dbReference>
<dbReference type="AlphaFoldDB" id="A0A0T5P7F1"/>
<reference evidence="2 4" key="2">
    <citation type="submission" date="2018-08" db="EMBL/GenBank/DDBJ databases">
        <title>Genetic Globetrotter - A new plasmid hitch-hiking vast phylogenetic and geographic distances.</title>
        <authorList>
            <person name="Vollmers J."/>
            <person name="Petersen J."/>
        </authorList>
    </citation>
    <scope>NUCLEOTIDE SEQUENCE [LARGE SCALE GENOMIC DNA]</scope>
    <source>
        <strain evidence="2 4">DSM 26383</strain>
    </source>
</reference>
<evidence type="ECO:0000313" key="1">
    <source>
        <dbReference type="EMBL" id="KRS17218.1"/>
    </source>
</evidence>
<dbReference type="Gene3D" id="6.10.280.50">
    <property type="match status" value="1"/>
</dbReference>
<gene>
    <name evidence="2" type="ORF">RIdsm_03418</name>
    <name evidence="1" type="ORF">XM52_14185</name>
</gene>
<dbReference type="InterPro" id="IPR038444">
    <property type="entry name" value="DUF465_sf"/>
</dbReference>
<name>A0A0T5P7F1_9RHOB</name>
<dbReference type="Proteomes" id="UP000325785">
    <property type="component" value="Chromosome"/>
</dbReference>
<evidence type="ECO:0000313" key="3">
    <source>
        <dbReference type="Proteomes" id="UP000051401"/>
    </source>
</evidence>
<evidence type="ECO:0000313" key="4">
    <source>
        <dbReference type="Proteomes" id="UP000325785"/>
    </source>
</evidence>
<dbReference type="EMBL" id="LAXI01000008">
    <property type="protein sequence ID" value="KRS17218.1"/>
    <property type="molecule type" value="Genomic_DNA"/>
</dbReference>
<dbReference type="STRING" id="540747.SAMN04488031_108178"/>
<evidence type="ECO:0008006" key="5">
    <source>
        <dbReference type="Google" id="ProtNLM"/>
    </source>
</evidence>
<protein>
    <recommendedName>
        <fullName evidence="5">DUF465 domain-containing protein</fullName>
    </recommendedName>
</protein>
<dbReference type="OrthoDB" id="1263265at2"/>
<organism evidence="1 3">
    <name type="scientific">Roseovarius indicus</name>
    <dbReference type="NCBI Taxonomy" id="540747"/>
    <lineage>
        <taxon>Bacteria</taxon>
        <taxon>Pseudomonadati</taxon>
        <taxon>Pseudomonadota</taxon>
        <taxon>Alphaproteobacteria</taxon>
        <taxon>Rhodobacterales</taxon>
        <taxon>Roseobacteraceae</taxon>
        <taxon>Roseovarius</taxon>
    </lineage>
</organism>
<dbReference type="KEGG" id="rid:RIdsm_03418"/>
<sequence length="78" mass="9548">MSQLPKEFYDEFPDHADRIKQLEEENPEFREKALRYHELQRAAHRAGMHEEPQTQEADVELMKERDTARDELWRHIML</sequence>
<dbReference type="PATRIC" id="fig|540747.5.peg.5907"/>
<reference evidence="1 3" key="1">
    <citation type="submission" date="2015-04" db="EMBL/GenBank/DDBJ databases">
        <title>The draft genome sequence of Roseovarius indicus B108T.</title>
        <authorList>
            <person name="Li G."/>
            <person name="Lai Q."/>
            <person name="Shao Z."/>
            <person name="Yan P."/>
        </authorList>
    </citation>
    <scope>NUCLEOTIDE SEQUENCE [LARGE SCALE GENOMIC DNA]</scope>
    <source>
        <strain evidence="1 3">B108</strain>
    </source>
</reference>
<evidence type="ECO:0000313" key="2">
    <source>
        <dbReference type="EMBL" id="QEW27602.1"/>
    </source>
</evidence>
<accession>A0A0T5P7F1</accession>
<proteinExistence type="predicted"/>
<keyword evidence="3" id="KW-1185">Reference proteome</keyword>